<dbReference type="Proteomes" id="UP000747542">
    <property type="component" value="Unassembled WGS sequence"/>
</dbReference>
<accession>A0A8J5JXK9</accession>
<comment type="caution">
    <text evidence="2">The sequence shown here is derived from an EMBL/GenBank/DDBJ whole genome shotgun (WGS) entry which is preliminary data.</text>
</comment>
<keyword evidence="1" id="KW-1133">Transmembrane helix</keyword>
<gene>
    <name evidence="2" type="ORF">Hamer_G020760</name>
</gene>
<organism evidence="2 3">
    <name type="scientific">Homarus americanus</name>
    <name type="common">American lobster</name>
    <dbReference type="NCBI Taxonomy" id="6706"/>
    <lineage>
        <taxon>Eukaryota</taxon>
        <taxon>Metazoa</taxon>
        <taxon>Ecdysozoa</taxon>
        <taxon>Arthropoda</taxon>
        <taxon>Crustacea</taxon>
        <taxon>Multicrustacea</taxon>
        <taxon>Malacostraca</taxon>
        <taxon>Eumalacostraca</taxon>
        <taxon>Eucarida</taxon>
        <taxon>Decapoda</taxon>
        <taxon>Pleocyemata</taxon>
        <taxon>Astacidea</taxon>
        <taxon>Nephropoidea</taxon>
        <taxon>Nephropidae</taxon>
        <taxon>Homarus</taxon>
    </lineage>
</organism>
<dbReference type="EMBL" id="JAHLQT010025502">
    <property type="protein sequence ID" value="KAG7164246.1"/>
    <property type="molecule type" value="Genomic_DNA"/>
</dbReference>
<keyword evidence="3" id="KW-1185">Reference proteome</keyword>
<feature type="transmembrane region" description="Helical" evidence="1">
    <location>
        <begin position="6"/>
        <end position="25"/>
    </location>
</feature>
<evidence type="ECO:0000313" key="3">
    <source>
        <dbReference type="Proteomes" id="UP000747542"/>
    </source>
</evidence>
<evidence type="ECO:0000313" key="2">
    <source>
        <dbReference type="EMBL" id="KAG7164246.1"/>
    </source>
</evidence>
<sequence>MSHLWNSVNLIMGGVFCVYCTVWCGSSPTNSKRHILPSILISRILNPIAASPRTSCLLRKERDQFSLALSLVWPLVSGCPCLNACFGESAVEMCLYDRLRSSSLWKILSLETKYTR</sequence>
<proteinExistence type="predicted"/>
<name>A0A8J5JXK9_HOMAM</name>
<keyword evidence="1" id="KW-0812">Transmembrane</keyword>
<evidence type="ECO:0000256" key="1">
    <source>
        <dbReference type="SAM" id="Phobius"/>
    </source>
</evidence>
<keyword evidence="1" id="KW-0472">Membrane</keyword>
<dbReference type="AlphaFoldDB" id="A0A8J5JXK9"/>
<reference evidence="2" key="1">
    <citation type="journal article" date="2021" name="Sci. Adv.">
        <title>The American lobster genome reveals insights on longevity, neural, and immune adaptations.</title>
        <authorList>
            <person name="Polinski J.M."/>
            <person name="Zimin A.V."/>
            <person name="Clark K.F."/>
            <person name="Kohn A.B."/>
            <person name="Sadowski N."/>
            <person name="Timp W."/>
            <person name="Ptitsyn A."/>
            <person name="Khanna P."/>
            <person name="Romanova D.Y."/>
            <person name="Williams P."/>
            <person name="Greenwood S.J."/>
            <person name="Moroz L.L."/>
            <person name="Walt D.R."/>
            <person name="Bodnar A.G."/>
        </authorList>
    </citation>
    <scope>NUCLEOTIDE SEQUENCE</scope>
    <source>
        <strain evidence="2">GMGI-L3</strain>
    </source>
</reference>
<protein>
    <submittedName>
        <fullName evidence="2">Uncharacterized protein</fullName>
    </submittedName>
</protein>